<feature type="transmembrane region" description="Helical" evidence="1">
    <location>
        <begin position="39"/>
        <end position="61"/>
    </location>
</feature>
<evidence type="ECO:0000313" key="3">
    <source>
        <dbReference type="Proteomes" id="UP000003163"/>
    </source>
</evidence>
<dbReference type="InParanoid" id="J8ZQU6"/>
<organism evidence="2 3">
    <name type="scientific">Edhazardia aedis (strain USNM 41457)</name>
    <name type="common">Microsporidian parasite</name>
    <dbReference type="NCBI Taxonomy" id="1003232"/>
    <lineage>
        <taxon>Eukaryota</taxon>
        <taxon>Fungi</taxon>
        <taxon>Fungi incertae sedis</taxon>
        <taxon>Microsporidia</taxon>
        <taxon>Edhazardia</taxon>
    </lineage>
</organism>
<sequence length="133" mass="15836">MVKSSSVRYRRYCLDCYQATVVICGYSICHTIIKNLFLIIITTNTINTSIVFIIILTIIIIFKTIVYFLFLFFSLFLNLNNFLYFFIAENHNFSNMAIFEISFFSILFFFNSKKNIILIVCYKYILRLTIIIY</sequence>
<keyword evidence="1" id="KW-0472">Membrane</keyword>
<comment type="caution">
    <text evidence="2">The sequence shown here is derived from an EMBL/GenBank/DDBJ whole genome shotgun (WGS) entry which is preliminary data.</text>
</comment>
<keyword evidence="1" id="KW-0812">Transmembrane</keyword>
<gene>
    <name evidence="2" type="ORF">EDEG_03498</name>
</gene>
<feature type="transmembrane region" description="Helical" evidence="1">
    <location>
        <begin position="93"/>
        <end position="110"/>
    </location>
</feature>
<evidence type="ECO:0000313" key="2">
    <source>
        <dbReference type="EMBL" id="EJW02048.1"/>
    </source>
</evidence>
<dbReference type="HOGENOM" id="CLU_1906712_0_0_1"/>
<proteinExistence type="predicted"/>
<keyword evidence="3" id="KW-1185">Reference proteome</keyword>
<reference evidence="2 3" key="1">
    <citation type="submission" date="2011-08" db="EMBL/GenBank/DDBJ databases">
        <authorList>
            <person name="Liu Z.J."/>
            <person name="Shi F.L."/>
            <person name="Lu J.Q."/>
            <person name="Li M."/>
            <person name="Wang Z.L."/>
        </authorList>
    </citation>
    <scope>NUCLEOTIDE SEQUENCE [LARGE SCALE GENOMIC DNA]</scope>
    <source>
        <strain evidence="2 3">USNM 41457</strain>
    </source>
</reference>
<keyword evidence="1" id="KW-1133">Transmembrane helix</keyword>
<evidence type="ECO:0000256" key="1">
    <source>
        <dbReference type="SAM" id="Phobius"/>
    </source>
</evidence>
<name>J8ZQU6_EDHAE</name>
<reference evidence="3" key="2">
    <citation type="submission" date="2015-07" db="EMBL/GenBank/DDBJ databases">
        <title>Contrasting host-pathogen interactions and genome evolution in two generalist and specialist microsporidian pathogens of mosquitoes.</title>
        <authorList>
            <consortium name="The Broad Institute Genomics Platform"/>
            <consortium name="The Broad Institute Genome Sequencing Center for Infectious Disease"/>
            <person name="Cuomo C.A."/>
            <person name="Sanscrainte N.D."/>
            <person name="Goldberg J.M."/>
            <person name="Heiman D."/>
            <person name="Young S."/>
            <person name="Zeng Q."/>
            <person name="Becnel J.J."/>
            <person name="Birren B.W."/>
        </authorList>
    </citation>
    <scope>NUCLEOTIDE SEQUENCE [LARGE SCALE GENOMIC DNA]</scope>
    <source>
        <strain evidence="3">USNM 41457</strain>
    </source>
</reference>
<feature type="transmembrane region" description="Helical" evidence="1">
    <location>
        <begin position="68"/>
        <end position="87"/>
    </location>
</feature>
<dbReference type="EMBL" id="AFBI03000093">
    <property type="protein sequence ID" value="EJW02048.1"/>
    <property type="molecule type" value="Genomic_DNA"/>
</dbReference>
<dbReference type="AlphaFoldDB" id="J8ZQU6"/>
<accession>J8ZQU6</accession>
<feature type="transmembrane region" description="Helical" evidence="1">
    <location>
        <begin position="12"/>
        <end position="33"/>
    </location>
</feature>
<dbReference type="VEuPathDB" id="MicrosporidiaDB:EDEG_03498"/>
<protein>
    <submittedName>
        <fullName evidence="2">Uncharacterized protein</fullName>
    </submittedName>
</protein>
<dbReference type="Proteomes" id="UP000003163">
    <property type="component" value="Unassembled WGS sequence"/>
</dbReference>